<feature type="domain" description="Glycosyl transferase family 1" evidence="1">
    <location>
        <begin position="187"/>
        <end position="346"/>
    </location>
</feature>
<dbReference type="EMBL" id="JNFA01000025">
    <property type="protein sequence ID" value="KGL39824.1"/>
    <property type="molecule type" value="Genomic_DNA"/>
</dbReference>
<dbReference type="Gene3D" id="3.40.50.2000">
    <property type="entry name" value="Glycogen Phosphorylase B"/>
    <property type="match status" value="2"/>
</dbReference>
<dbReference type="SUPFAM" id="SSF53756">
    <property type="entry name" value="UDP-Glycosyltransferase/glycogen phosphorylase"/>
    <property type="match status" value="1"/>
</dbReference>
<feature type="domain" description="Glycosyltransferase subfamily 4-like N-terminal" evidence="2">
    <location>
        <begin position="53"/>
        <end position="155"/>
    </location>
</feature>
<proteinExistence type="predicted"/>
<dbReference type="InterPro" id="IPR001296">
    <property type="entry name" value="Glyco_trans_1"/>
</dbReference>
<dbReference type="InterPro" id="IPR028098">
    <property type="entry name" value="Glyco_trans_4-like_N"/>
</dbReference>
<reference evidence="3 4" key="1">
    <citation type="submission" date="2014-05" db="EMBL/GenBank/DDBJ databases">
        <title>Novel Listeriaceae from food processing environments.</title>
        <authorList>
            <person name="den Bakker H.C."/>
        </authorList>
    </citation>
    <scope>NUCLEOTIDE SEQUENCE [LARGE SCALE GENOMIC DNA]</scope>
    <source>
        <strain evidence="3 4">FSL A5-0281</strain>
    </source>
</reference>
<dbReference type="Proteomes" id="UP000029844">
    <property type="component" value="Unassembled WGS sequence"/>
</dbReference>
<name>A0A099W1Q5_9LIST</name>
<dbReference type="Pfam" id="PF13439">
    <property type="entry name" value="Glyco_transf_4"/>
    <property type="match status" value="1"/>
</dbReference>
<dbReference type="GO" id="GO:0016757">
    <property type="term" value="F:glycosyltransferase activity"/>
    <property type="evidence" value="ECO:0007669"/>
    <property type="project" value="InterPro"/>
</dbReference>
<gene>
    <name evidence="3" type="ORF">EP57_12240</name>
</gene>
<dbReference type="RefSeq" id="WP_036087040.1">
    <property type="nucleotide sequence ID" value="NZ_CBCSHQ010000018.1"/>
</dbReference>
<keyword evidence="4" id="KW-1185">Reference proteome</keyword>
<dbReference type="eggNOG" id="COG0438">
    <property type="taxonomic scope" value="Bacteria"/>
</dbReference>
<dbReference type="GeneID" id="58718122"/>
<evidence type="ECO:0000259" key="1">
    <source>
        <dbReference type="Pfam" id="PF00534"/>
    </source>
</evidence>
<evidence type="ECO:0000313" key="4">
    <source>
        <dbReference type="Proteomes" id="UP000029844"/>
    </source>
</evidence>
<dbReference type="PANTHER" id="PTHR45947">
    <property type="entry name" value="SULFOQUINOVOSYL TRANSFERASE SQD2"/>
    <property type="match status" value="1"/>
</dbReference>
<comment type="caution">
    <text evidence="3">The sequence shown here is derived from an EMBL/GenBank/DDBJ whole genome shotgun (WGS) entry which is preliminary data.</text>
</comment>
<dbReference type="STRING" id="1552123.EP57_12240"/>
<protein>
    <submittedName>
        <fullName evidence="3">Uncharacterized protein</fullName>
    </submittedName>
</protein>
<accession>A0A099W1Q5</accession>
<dbReference type="PANTHER" id="PTHR45947:SF3">
    <property type="entry name" value="SULFOQUINOVOSYL TRANSFERASE SQD2"/>
    <property type="match status" value="1"/>
</dbReference>
<dbReference type="AlphaFoldDB" id="A0A099W1Q5"/>
<evidence type="ECO:0000259" key="2">
    <source>
        <dbReference type="Pfam" id="PF13439"/>
    </source>
</evidence>
<organism evidence="3 4">
    <name type="scientific">Listeria booriae</name>
    <dbReference type="NCBI Taxonomy" id="1552123"/>
    <lineage>
        <taxon>Bacteria</taxon>
        <taxon>Bacillati</taxon>
        <taxon>Bacillota</taxon>
        <taxon>Bacilli</taxon>
        <taxon>Bacillales</taxon>
        <taxon>Listeriaceae</taxon>
        <taxon>Listeria</taxon>
    </lineage>
</organism>
<dbReference type="InterPro" id="IPR050194">
    <property type="entry name" value="Glycosyltransferase_grp1"/>
</dbReference>
<dbReference type="Pfam" id="PF00534">
    <property type="entry name" value="Glycos_transf_1"/>
    <property type="match status" value="1"/>
</dbReference>
<evidence type="ECO:0000313" key="3">
    <source>
        <dbReference type="EMBL" id="KGL39824.1"/>
    </source>
</evidence>
<sequence>MLKKMFNISSVHPWSDTRIFFREATSIAENLDYQVTHIAVQNQVSTNIDTPISIHVLPKLPRLERYKNWQRIWQKIQSEKPDVIHLHDPELLLLAWFIKKRMPIAPIIIYDMHENVPQIIASKQAIPSIFRKIMKRPYQIMEKNLMQSCDGVIFAEEHYHENYPNLTCPTVDVYNYPAIRSESQALPKSDVFTFVYIGSISELRGARLMIDLAEKLAAKRDDFRIRIIGTGKEVEIFKAEVELRGVSKWISFEGPKKFDEAFQILQTSHVGLSLLLDNANFRGCKPTKCMEYMAAGIPFIVSDFLMQEDLKRYPCGISAKTSNLDAVVNQALFFIENRQVAKEMGECGFRAFQEAYNWQTEEEKLISFYTNFEDVTL</sequence>
<dbReference type="OrthoDB" id="9813214at2"/>